<keyword evidence="2" id="KW-1185">Reference proteome</keyword>
<comment type="caution">
    <text evidence="1">The sequence shown here is derived from an EMBL/GenBank/DDBJ whole genome shotgun (WGS) entry which is preliminary data.</text>
</comment>
<organism evidence="1 2">
    <name type="scientific">Mucuna pruriens</name>
    <name type="common">Velvet bean</name>
    <name type="synonym">Dolichos pruriens</name>
    <dbReference type="NCBI Taxonomy" id="157652"/>
    <lineage>
        <taxon>Eukaryota</taxon>
        <taxon>Viridiplantae</taxon>
        <taxon>Streptophyta</taxon>
        <taxon>Embryophyta</taxon>
        <taxon>Tracheophyta</taxon>
        <taxon>Spermatophyta</taxon>
        <taxon>Magnoliopsida</taxon>
        <taxon>eudicotyledons</taxon>
        <taxon>Gunneridae</taxon>
        <taxon>Pentapetalae</taxon>
        <taxon>rosids</taxon>
        <taxon>fabids</taxon>
        <taxon>Fabales</taxon>
        <taxon>Fabaceae</taxon>
        <taxon>Papilionoideae</taxon>
        <taxon>50 kb inversion clade</taxon>
        <taxon>NPAAA clade</taxon>
        <taxon>indigoferoid/millettioid clade</taxon>
        <taxon>Phaseoleae</taxon>
        <taxon>Mucuna</taxon>
    </lineage>
</organism>
<dbReference type="EMBL" id="QJKJ01006903">
    <property type="protein sequence ID" value="RDX84955.1"/>
    <property type="molecule type" value="Genomic_DNA"/>
</dbReference>
<feature type="non-terminal residue" evidence="1">
    <location>
        <position position="1"/>
    </location>
</feature>
<gene>
    <name evidence="1" type="ORF">CR513_33916</name>
</gene>
<accession>A0A371G333</accession>
<dbReference type="AlphaFoldDB" id="A0A371G333"/>
<evidence type="ECO:0000313" key="1">
    <source>
        <dbReference type="EMBL" id="RDX84955.1"/>
    </source>
</evidence>
<sequence length="173" mass="20400">MPQDYGCSSTFNVVNLYPYGSNLRINSFKKGEPDMIIGRHEEHRKDIEHLEVKATQVISFYIGLLLRSYLDSELKLETYSDIGQVAFGIVDMDKSRTKMPRNTLDKCGFRKWMTREEVYDHLLYKPFPYGYTFWCHHREILLQELVSLVNEECMRSTINEDPMQDLINDAFQV</sequence>
<proteinExistence type="predicted"/>
<dbReference type="Proteomes" id="UP000257109">
    <property type="component" value="Unassembled WGS sequence"/>
</dbReference>
<name>A0A371G333_MUCPR</name>
<protein>
    <submittedName>
        <fullName evidence="1">Uncharacterized protein</fullName>
    </submittedName>
</protein>
<reference evidence="1" key="1">
    <citation type="submission" date="2018-05" db="EMBL/GenBank/DDBJ databases">
        <title>Draft genome of Mucuna pruriens seed.</title>
        <authorList>
            <person name="Nnadi N.E."/>
            <person name="Vos R."/>
            <person name="Hasami M.H."/>
            <person name="Devisetty U.K."/>
            <person name="Aguiy J.C."/>
        </authorList>
    </citation>
    <scope>NUCLEOTIDE SEQUENCE [LARGE SCALE GENOMIC DNA]</scope>
    <source>
        <strain evidence="1">JCA_2017</strain>
    </source>
</reference>
<dbReference type="OrthoDB" id="1422751at2759"/>
<evidence type="ECO:0000313" key="2">
    <source>
        <dbReference type="Proteomes" id="UP000257109"/>
    </source>
</evidence>